<reference evidence="1 2" key="1">
    <citation type="submission" date="2019-05" db="EMBL/GenBank/DDBJ databases">
        <authorList>
            <person name="Zhang J.-Y."/>
            <person name="Feg X."/>
            <person name="Du Z.-J."/>
        </authorList>
    </citation>
    <scope>NUCLEOTIDE SEQUENCE [LARGE SCALE GENOMIC DNA]</scope>
    <source>
        <strain evidence="1 2">RZ26</strain>
    </source>
</reference>
<name>A0A5S3PQ58_9FLAO</name>
<dbReference type="AlphaFoldDB" id="A0A5S3PQ58"/>
<dbReference type="SUPFAM" id="SSF160207">
    <property type="entry name" value="NMB0488-like"/>
    <property type="match status" value="1"/>
</dbReference>
<keyword evidence="2" id="KW-1185">Reference proteome</keyword>
<accession>A0A5S3PQ58</accession>
<dbReference type="Gene3D" id="3.40.1590.10">
    <property type="entry name" value="NMB0488-like"/>
    <property type="match status" value="1"/>
</dbReference>
<sequence length="178" mass="21199">MNIKTRYLIFKILFKQNFRAFVSKLPWKRKRLTKWERVNLIDFPQFYIITTVHTVKDNGGIYSENITRLDKDVDFLNLENKVLRHLDDSIWHIKQDFARNWYRKVGELTNQKNVNRLLKNSKMVSINRNNQFLEINSTINRGSGKYDFKKKSIRLNLPINSGELYDGIEEALSACNKL</sequence>
<dbReference type="InterPro" id="IPR037891">
    <property type="entry name" value="Cdil-like_sf"/>
</dbReference>
<proteinExistence type="predicted"/>
<evidence type="ECO:0000313" key="1">
    <source>
        <dbReference type="EMBL" id="TMM56791.1"/>
    </source>
</evidence>
<dbReference type="Proteomes" id="UP000310314">
    <property type="component" value="Unassembled WGS sequence"/>
</dbReference>
<dbReference type="RefSeq" id="WP_138657775.1">
    <property type="nucleotide sequence ID" value="NZ_VATY01000002.1"/>
</dbReference>
<comment type="caution">
    <text evidence="1">The sequence shown here is derived from an EMBL/GenBank/DDBJ whole genome shotgun (WGS) entry which is preliminary data.</text>
</comment>
<evidence type="ECO:0000313" key="2">
    <source>
        <dbReference type="Proteomes" id="UP000310314"/>
    </source>
</evidence>
<gene>
    <name evidence="1" type="ORF">FEE95_09830</name>
</gene>
<protein>
    <recommendedName>
        <fullName evidence="3">DUF1436 family protein</fullName>
    </recommendedName>
</protein>
<dbReference type="EMBL" id="VATY01000002">
    <property type="protein sequence ID" value="TMM56791.1"/>
    <property type="molecule type" value="Genomic_DNA"/>
</dbReference>
<organism evidence="1 2">
    <name type="scientific">Maribacter algarum</name>
    <name type="common">ex Zhang et al. 2020</name>
    <dbReference type="NCBI Taxonomy" id="2578118"/>
    <lineage>
        <taxon>Bacteria</taxon>
        <taxon>Pseudomonadati</taxon>
        <taxon>Bacteroidota</taxon>
        <taxon>Flavobacteriia</taxon>
        <taxon>Flavobacteriales</taxon>
        <taxon>Flavobacteriaceae</taxon>
        <taxon>Maribacter</taxon>
    </lineage>
</organism>
<evidence type="ECO:0008006" key="3">
    <source>
        <dbReference type="Google" id="ProtNLM"/>
    </source>
</evidence>